<sequence length="249" mass="27940">MLGNEIFWYEACIVFFAGIVHGILGFGFPMLATPLFALFLDLKKAVLLTLFPTIAVNFLSLKRDNSFGEIWREYRLLIVSIIGGSIIGTNLLVVYYSEYYKLVLAGVILLYLNKARLKISLSHSVATYPVLMTILFGFLSGIVGGIANIMIPVLIILILELNLDKKRAIGVMSFCFITNKILQVLIFGYHGELSTNSVWVILPFVVIAIGGFFIGSRLQDHIDEALYKKILNGVLWVLSLYLTYSTFYM</sequence>
<feature type="transmembrane region" description="Helical" evidence="8">
    <location>
        <begin position="45"/>
        <end position="62"/>
    </location>
</feature>
<dbReference type="HOGENOM" id="CLU_054750_7_2_7"/>
<feature type="transmembrane region" description="Helical" evidence="8">
    <location>
        <begin position="197"/>
        <end position="218"/>
    </location>
</feature>
<keyword evidence="6 8" id="KW-1133">Transmembrane helix</keyword>
<reference evidence="10" key="1">
    <citation type="submission" date="2009-11" db="EMBL/GenBank/DDBJ databases">
        <title>The complete genome of Sulfurospirillum deleyianum DSM 6946.</title>
        <authorList>
            <consortium name="US DOE Joint Genome Institute (JGI-PGF)"/>
            <person name="Lucas S."/>
            <person name="Copeland A."/>
            <person name="Lapidus A."/>
            <person name="Glavina del Rio T."/>
            <person name="Dalin E."/>
            <person name="Tice H."/>
            <person name="Bruce D."/>
            <person name="Goodwin L."/>
            <person name="Pitluck S."/>
            <person name="Kyrpides N."/>
            <person name="Mavromatis K."/>
            <person name="Ivanova N."/>
            <person name="Ovchinnikova G."/>
            <person name="Munk A.C."/>
            <person name="Lu M."/>
            <person name="Brettin T."/>
            <person name="Detter J.C."/>
            <person name="Han C."/>
            <person name="Tapia R."/>
            <person name="Larimer F."/>
            <person name="Land M."/>
            <person name="Hauser L."/>
            <person name="Markowitz V."/>
            <person name="Cheng J.F."/>
            <person name="Hugenholtz P."/>
            <person name="Woyke T."/>
            <person name="Wu D."/>
            <person name="Aumann P."/>
            <person name="Schneider S."/>
            <person name="Lang E."/>
            <person name="Spring S."/>
            <person name="Klenk H.P."/>
            <person name="Eisen J.A."/>
        </authorList>
    </citation>
    <scope>NUCLEOTIDE SEQUENCE [LARGE SCALE GENOMIC DNA]</scope>
    <source>
        <strain evidence="10">ATCC 51133 / DSM 6946 / 5175</strain>
    </source>
</reference>
<evidence type="ECO:0000313" key="9">
    <source>
        <dbReference type="EMBL" id="ACZ11289.1"/>
    </source>
</evidence>
<dbReference type="PANTHER" id="PTHR30269">
    <property type="entry name" value="TRANSMEMBRANE PROTEIN YFCA"/>
    <property type="match status" value="1"/>
</dbReference>
<organism evidence="9 10">
    <name type="scientific">Sulfurospirillum deleyianum (strain ATCC 51133 / DSM 6946 / 5175)</name>
    <dbReference type="NCBI Taxonomy" id="525898"/>
    <lineage>
        <taxon>Bacteria</taxon>
        <taxon>Pseudomonadati</taxon>
        <taxon>Campylobacterota</taxon>
        <taxon>Epsilonproteobacteria</taxon>
        <taxon>Campylobacterales</taxon>
        <taxon>Sulfurospirillaceae</taxon>
        <taxon>Sulfurospirillum</taxon>
    </lineage>
</organism>
<dbReference type="EMBL" id="CP001816">
    <property type="protein sequence ID" value="ACZ11289.1"/>
    <property type="molecule type" value="Genomic_DNA"/>
</dbReference>
<name>D1B0H0_SULD5</name>
<dbReference type="OrthoDB" id="9155169at2"/>
<proteinExistence type="inferred from homology"/>
<keyword evidence="3" id="KW-0813">Transport</keyword>
<dbReference type="Proteomes" id="UP000002222">
    <property type="component" value="Chromosome"/>
</dbReference>
<feature type="transmembrane region" description="Helical" evidence="8">
    <location>
        <begin position="230"/>
        <end position="248"/>
    </location>
</feature>
<keyword evidence="7 8" id="KW-0472">Membrane</keyword>
<protein>
    <recommendedName>
        <fullName evidence="8">Probable membrane transporter protein</fullName>
    </recommendedName>
</protein>
<comment type="similarity">
    <text evidence="2 8">Belongs to the 4-toluene sulfonate uptake permease (TSUP) (TC 2.A.102) family.</text>
</comment>
<dbReference type="KEGG" id="sdl:Sdel_0252"/>
<dbReference type="STRING" id="525898.Sdel_0252"/>
<dbReference type="AlphaFoldDB" id="D1B0H0"/>
<keyword evidence="4 8" id="KW-1003">Cell membrane</keyword>
<dbReference type="PANTHER" id="PTHR30269:SF32">
    <property type="entry name" value="MEMBRANE TRANSPORTER PROTEIN-RELATED"/>
    <property type="match status" value="1"/>
</dbReference>
<feature type="transmembrane region" description="Helical" evidence="8">
    <location>
        <begin position="130"/>
        <end position="159"/>
    </location>
</feature>
<evidence type="ECO:0000256" key="6">
    <source>
        <dbReference type="ARBA" id="ARBA00022989"/>
    </source>
</evidence>
<keyword evidence="10" id="KW-1185">Reference proteome</keyword>
<dbReference type="Pfam" id="PF01925">
    <property type="entry name" value="TauE"/>
    <property type="match status" value="1"/>
</dbReference>
<keyword evidence="5 8" id="KW-0812">Transmembrane</keyword>
<dbReference type="GO" id="GO:0005886">
    <property type="term" value="C:plasma membrane"/>
    <property type="evidence" value="ECO:0007669"/>
    <property type="project" value="UniProtKB-SubCell"/>
</dbReference>
<feature type="transmembrane region" description="Helical" evidence="8">
    <location>
        <begin position="74"/>
        <end position="96"/>
    </location>
</feature>
<dbReference type="InterPro" id="IPR052017">
    <property type="entry name" value="TSUP"/>
</dbReference>
<evidence type="ECO:0000256" key="8">
    <source>
        <dbReference type="RuleBase" id="RU363041"/>
    </source>
</evidence>
<feature type="transmembrane region" description="Helical" evidence="8">
    <location>
        <begin position="12"/>
        <end position="39"/>
    </location>
</feature>
<evidence type="ECO:0000313" key="10">
    <source>
        <dbReference type="Proteomes" id="UP000002222"/>
    </source>
</evidence>
<evidence type="ECO:0000256" key="1">
    <source>
        <dbReference type="ARBA" id="ARBA00004651"/>
    </source>
</evidence>
<dbReference type="RefSeq" id="WP_012856055.1">
    <property type="nucleotide sequence ID" value="NC_013512.1"/>
</dbReference>
<evidence type="ECO:0000256" key="3">
    <source>
        <dbReference type="ARBA" id="ARBA00022448"/>
    </source>
</evidence>
<reference evidence="9 10" key="2">
    <citation type="journal article" date="2010" name="Stand. Genomic Sci.">
        <title>Complete genome sequence of Sulfurospirillum deleyianum type strain (5175).</title>
        <authorList>
            <person name="Sikorski J."/>
            <person name="Lapidus A."/>
            <person name="Copeland A."/>
            <person name="Glavina Del Rio T."/>
            <person name="Nolan M."/>
            <person name="Lucas S."/>
            <person name="Chen F."/>
            <person name="Tice H."/>
            <person name="Cheng J.F."/>
            <person name="Saunders E."/>
            <person name="Bruce D."/>
            <person name="Goodwin L."/>
            <person name="Pitluck S."/>
            <person name="Ovchinnikova G."/>
            <person name="Pati A."/>
            <person name="Ivanova N."/>
            <person name="Mavromatis K."/>
            <person name="Chen A."/>
            <person name="Palaniappan K."/>
            <person name="Chain P."/>
            <person name="Land M."/>
            <person name="Hauser L."/>
            <person name="Chang Y.J."/>
            <person name="Jeffries C.D."/>
            <person name="Brettin T."/>
            <person name="Detter J.C."/>
            <person name="Han C."/>
            <person name="Rohde M."/>
            <person name="Lang E."/>
            <person name="Spring S."/>
            <person name="Goker M."/>
            <person name="Bristow J."/>
            <person name="Eisen J.A."/>
            <person name="Markowitz V."/>
            <person name="Hugenholtz P."/>
            <person name="Kyrpides N.C."/>
            <person name="Klenk H.P."/>
        </authorList>
    </citation>
    <scope>NUCLEOTIDE SEQUENCE [LARGE SCALE GENOMIC DNA]</scope>
    <source>
        <strain evidence="10">ATCC 51133 / DSM 6946 / 5175</strain>
    </source>
</reference>
<evidence type="ECO:0000256" key="2">
    <source>
        <dbReference type="ARBA" id="ARBA00009142"/>
    </source>
</evidence>
<evidence type="ECO:0000256" key="5">
    <source>
        <dbReference type="ARBA" id="ARBA00022692"/>
    </source>
</evidence>
<dbReference type="eggNOG" id="COG0730">
    <property type="taxonomic scope" value="Bacteria"/>
</dbReference>
<evidence type="ECO:0000256" key="4">
    <source>
        <dbReference type="ARBA" id="ARBA00022475"/>
    </source>
</evidence>
<dbReference type="InterPro" id="IPR002781">
    <property type="entry name" value="TM_pro_TauE-like"/>
</dbReference>
<feature type="transmembrane region" description="Helical" evidence="8">
    <location>
        <begin position="171"/>
        <end position="191"/>
    </location>
</feature>
<evidence type="ECO:0000256" key="7">
    <source>
        <dbReference type="ARBA" id="ARBA00023136"/>
    </source>
</evidence>
<gene>
    <name evidence="9" type="ordered locus">Sdel_0252</name>
</gene>
<comment type="subcellular location">
    <subcellularLocation>
        <location evidence="1 8">Cell membrane</location>
        <topology evidence="1 8">Multi-pass membrane protein</topology>
    </subcellularLocation>
</comment>
<accession>D1B0H0</accession>